<dbReference type="Pfam" id="PF07804">
    <property type="entry name" value="HipA_C"/>
    <property type="match status" value="1"/>
</dbReference>
<gene>
    <name evidence="6" type="ORF">RGD00_21795</name>
</gene>
<dbReference type="InterPro" id="IPR052028">
    <property type="entry name" value="HipA_Ser/Thr_kinase"/>
</dbReference>
<keyword evidence="7" id="KW-1185">Reference proteome</keyword>
<comment type="similarity">
    <text evidence="1">Belongs to the HipA Ser/Thr kinase family.</text>
</comment>
<dbReference type="NCBIfam" id="TIGR03071">
    <property type="entry name" value="couple_hipA"/>
    <property type="match status" value="1"/>
</dbReference>
<accession>A0ABU1FEC5</accession>
<feature type="domain" description="HipA-like C-terminal" evidence="4">
    <location>
        <begin position="147"/>
        <end position="386"/>
    </location>
</feature>
<evidence type="ECO:0000256" key="1">
    <source>
        <dbReference type="ARBA" id="ARBA00010164"/>
    </source>
</evidence>
<comment type="caution">
    <text evidence="6">The sequence shown here is derived from an EMBL/GenBank/DDBJ whole genome shotgun (WGS) entry which is preliminary data.</text>
</comment>
<keyword evidence="3" id="KW-0418">Kinase</keyword>
<dbReference type="Pfam" id="PF13657">
    <property type="entry name" value="Couple_hipA"/>
    <property type="match status" value="1"/>
</dbReference>
<dbReference type="Proteomes" id="UP001247754">
    <property type="component" value="Unassembled WGS sequence"/>
</dbReference>
<dbReference type="RefSeq" id="WP_310459352.1">
    <property type="nucleotide sequence ID" value="NZ_JAVKPH010000055.1"/>
</dbReference>
<dbReference type="InterPro" id="IPR017508">
    <property type="entry name" value="HipA_N1"/>
</dbReference>
<sequence>MDVWIEGRDSPVGLLSRNDDRTLSFVYADGVAPEHRLSLSLPLRAEAYSDADCRGYFANLLFEGPQLERILDSYQLERGDVGALLWHLGVDAPGAISVTPAGSGPGKTPGIFPQDYTLLTEDRLNEIVLSLHLHRRLPDDARDPSPVAGVQGKIAVVAQGGRFYLPKPGSRAPTTHILKVSPVDDAQITRNEVALLKIAETCGIVVATCRPLEFDLPGRQVHALLSTRFDRGVQIADGACVITRVHVEDFCQALGLPPTLKYERGSVNPDRRFSAAAVRRIGAQASVPTLFQRDFLQHTLFNLLVGNSDNHGKNGSVIHRDGGTSLAPLYDVVPVFMDRTVTHQLAFWHGAAEFAEDVTQDNLRRLLIDLGYAKPPLARIIKQVTALAQSIARAAPGLATKELADALQAQAKVVEAALGADFGLPPRDYYARINRDDRAANVGGWGGFS</sequence>
<protein>
    <submittedName>
        <fullName evidence="6">HipA domain-containing protein</fullName>
    </submittedName>
</protein>
<evidence type="ECO:0000256" key="2">
    <source>
        <dbReference type="ARBA" id="ARBA00022679"/>
    </source>
</evidence>
<evidence type="ECO:0000313" key="7">
    <source>
        <dbReference type="Proteomes" id="UP001247754"/>
    </source>
</evidence>
<dbReference type="PANTHER" id="PTHR37419:SF1">
    <property type="entry name" value="SERINE_THREONINE-PROTEIN KINASE TOXIN HIPA"/>
    <property type="match status" value="1"/>
</dbReference>
<keyword evidence="2" id="KW-0808">Transferase</keyword>
<name>A0ABU1FEC5_9RHOB</name>
<dbReference type="PANTHER" id="PTHR37419">
    <property type="entry name" value="SERINE/THREONINE-PROTEIN KINASE TOXIN HIPA"/>
    <property type="match status" value="1"/>
</dbReference>
<organism evidence="6 7">
    <name type="scientific">Ruixingdingia sedimenti</name>
    <dbReference type="NCBI Taxonomy" id="3073604"/>
    <lineage>
        <taxon>Bacteria</taxon>
        <taxon>Pseudomonadati</taxon>
        <taxon>Pseudomonadota</taxon>
        <taxon>Alphaproteobacteria</taxon>
        <taxon>Rhodobacterales</taxon>
        <taxon>Paracoccaceae</taxon>
        <taxon>Ruixingdingia</taxon>
    </lineage>
</organism>
<evidence type="ECO:0000259" key="5">
    <source>
        <dbReference type="Pfam" id="PF13657"/>
    </source>
</evidence>
<evidence type="ECO:0000313" key="6">
    <source>
        <dbReference type="EMBL" id="MDR5655245.1"/>
    </source>
</evidence>
<dbReference type="InterPro" id="IPR012893">
    <property type="entry name" value="HipA-like_C"/>
</dbReference>
<evidence type="ECO:0000256" key="3">
    <source>
        <dbReference type="ARBA" id="ARBA00022777"/>
    </source>
</evidence>
<dbReference type="EMBL" id="JAVKPH010000055">
    <property type="protein sequence ID" value="MDR5655245.1"/>
    <property type="molecule type" value="Genomic_DNA"/>
</dbReference>
<proteinExistence type="inferred from homology"/>
<feature type="domain" description="HipA N-terminal subdomain 1" evidence="5">
    <location>
        <begin position="2"/>
        <end position="98"/>
    </location>
</feature>
<evidence type="ECO:0000259" key="4">
    <source>
        <dbReference type="Pfam" id="PF07804"/>
    </source>
</evidence>
<reference evidence="6 7" key="1">
    <citation type="submission" date="2023-09" db="EMBL/GenBank/DDBJ databases">
        <title>Xinfangfangia sedmenti sp. nov., isolated the sedment.</title>
        <authorList>
            <person name="Xu L."/>
        </authorList>
    </citation>
    <scope>NUCLEOTIDE SEQUENCE [LARGE SCALE GENOMIC DNA]</scope>
    <source>
        <strain evidence="6 7">LG-4</strain>
    </source>
</reference>